<dbReference type="InterPro" id="IPR036928">
    <property type="entry name" value="AS_sf"/>
</dbReference>
<dbReference type="Gene3D" id="3.90.1300.10">
    <property type="entry name" value="Amidase signature (AS) domain"/>
    <property type="match status" value="1"/>
</dbReference>
<keyword evidence="1" id="KW-0732">Signal</keyword>
<organism evidence="3 4">
    <name type="scientific">Canna indica</name>
    <name type="common">Indian-shot</name>
    <dbReference type="NCBI Taxonomy" id="4628"/>
    <lineage>
        <taxon>Eukaryota</taxon>
        <taxon>Viridiplantae</taxon>
        <taxon>Streptophyta</taxon>
        <taxon>Embryophyta</taxon>
        <taxon>Tracheophyta</taxon>
        <taxon>Spermatophyta</taxon>
        <taxon>Magnoliopsida</taxon>
        <taxon>Liliopsida</taxon>
        <taxon>Zingiberales</taxon>
        <taxon>Cannaceae</taxon>
        <taxon>Canna</taxon>
    </lineage>
</organism>
<gene>
    <name evidence="3" type="ORF">Cni_G18444</name>
</gene>
<keyword evidence="4" id="KW-1185">Reference proteome</keyword>
<feature type="domain" description="Amidase" evidence="2">
    <location>
        <begin position="51"/>
        <end position="446"/>
    </location>
</feature>
<protein>
    <submittedName>
        <fullName evidence="3">Amidase</fullName>
    </submittedName>
</protein>
<accession>A0AAQ3QHK4</accession>
<dbReference type="PANTHER" id="PTHR42678:SF34">
    <property type="entry name" value="OS04G0183300 PROTEIN"/>
    <property type="match status" value="1"/>
</dbReference>
<evidence type="ECO:0000256" key="1">
    <source>
        <dbReference type="SAM" id="SignalP"/>
    </source>
</evidence>
<dbReference type="EMBL" id="CP136895">
    <property type="protein sequence ID" value="WOL09691.1"/>
    <property type="molecule type" value="Genomic_DNA"/>
</dbReference>
<sequence>MRSFGSALLSSLFLLLMASTSFKCEGFEFREATIESIRQAFDAGELTSRQLVEYYLEQIRLLNPLLRAVIEVSPDALQQADYADRERRSGRRGGVLHGVPVLLKDNIATRGPLNTTAGSLALLGSVVSRDAGVAQRLRRAGAVILGKASLSEWAHFRSFSAPSGWCARSGQGRNPYRLSADPCGSSSGSAIAAAANMAAVTLGMETDGSIICPSSANSVVGIKPTVGLTSRAGVIPISPRQDTVGPICRTVSDAVEVLEVIVGYDLRDRATLEAIKYIPKGGYKQFLKVEGLKGKRLGILRKAFFNFPTGSVEAQVFEEHFRTMRKRGAILLDNLEIPNFNEINSIGGIAEEIALEAEFKLSLKSYLSELTYSPVRSLADVIAFNDRHKVEEKVDEYGQDVFLSAENTTGIGPGETKAIHLLKELSKGLERLMMEKTLDAIVAAATLDTSVSNVLAIGGYPGITVPAGYGKSGVPFGVSFGGLRGSEPKLIEISYAFEQATLVRKPPSYLSE</sequence>
<dbReference type="SUPFAM" id="SSF75304">
    <property type="entry name" value="Amidase signature (AS) enzymes"/>
    <property type="match status" value="1"/>
</dbReference>
<reference evidence="3 4" key="1">
    <citation type="submission" date="2023-10" db="EMBL/GenBank/DDBJ databases">
        <title>Chromosome-scale genome assembly provides insights into flower coloration mechanisms of Canna indica.</title>
        <authorList>
            <person name="Li C."/>
        </authorList>
    </citation>
    <scope>NUCLEOTIDE SEQUENCE [LARGE SCALE GENOMIC DNA]</scope>
    <source>
        <tissue evidence="3">Flower</tissue>
    </source>
</reference>
<dbReference type="PANTHER" id="PTHR42678">
    <property type="entry name" value="AMIDASE"/>
    <property type="match status" value="1"/>
</dbReference>
<evidence type="ECO:0000313" key="4">
    <source>
        <dbReference type="Proteomes" id="UP001327560"/>
    </source>
</evidence>
<feature type="chain" id="PRO_5042949706" evidence="1">
    <location>
        <begin position="27"/>
        <end position="512"/>
    </location>
</feature>
<proteinExistence type="predicted"/>
<evidence type="ECO:0000259" key="2">
    <source>
        <dbReference type="Pfam" id="PF01425"/>
    </source>
</evidence>
<dbReference type="Pfam" id="PF01425">
    <property type="entry name" value="Amidase"/>
    <property type="match status" value="1"/>
</dbReference>
<feature type="signal peptide" evidence="1">
    <location>
        <begin position="1"/>
        <end position="26"/>
    </location>
</feature>
<evidence type="ECO:0000313" key="3">
    <source>
        <dbReference type="EMBL" id="WOL09691.1"/>
    </source>
</evidence>
<dbReference type="InterPro" id="IPR023631">
    <property type="entry name" value="Amidase_dom"/>
</dbReference>
<dbReference type="Proteomes" id="UP001327560">
    <property type="component" value="Chromosome 6"/>
</dbReference>
<name>A0AAQ3QHK4_9LILI</name>
<dbReference type="AlphaFoldDB" id="A0AAQ3QHK4"/>